<evidence type="ECO:0000313" key="2">
    <source>
        <dbReference type="EMBL" id="SFC12445.1"/>
    </source>
</evidence>
<dbReference type="Proteomes" id="UP000183385">
    <property type="component" value="Unassembled WGS sequence"/>
</dbReference>
<dbReference type="AlphaFoldDB" id="A0AAQ1KDY2"/>
<keyword evidence="1" id="KW-1133">Transmembrane helix</keyword>
<reference evidence="2 3" key="1">
    <citation type="submission" date="2016-10" db="EMBL/GenBank/DDBJ databases">
        <authorList>
            <person name="Varghese N."/>
            <person name="Submissions S."/>
        </authorList>
    </citation>
    <scope>NUCLEOTIDE SEQUENCE [LARGE SCALE GENOMIC DNA]</scope>
    <source>
        <strain evidence="2 3">LMG 18378</strain>
    </source>
</reference>
<evidence type="ECO:0000313" key="3">
    <source>
        <dbReference type="Proteomes" id="UP000183385"/>
    </source>
</evidence>
<keyword evidence="1" id="KW-0472">Membrane</keyword>
<dbReference type="EMBL" id="FOLS01000003">
    <property type="protein sequence ID" value="SFC12445.1"/>
    <property type="molecule type" value="Genomic_DNA"/>
</dbReference>
<gene>
    <name evidence="2" type="ORF">SAMN05216577_1037</name>
</gene>
<comment type="caution">
    <text evidence="2">The sequence shown here is derived from an EMBL/GenBank/DDBJ whole genome shotgun (WGS) entry which is preliminary data.</text>
</comment>
<accession>A0AAQ1KDY2</accession>
<keyword evidence="3" id="KW-1185">Reference proteome</keyword>
<evidence type="ECO:0000256" key="1">
    <source>
        <dbReference type="SAM" id="Phobius"/>
    </source>
</evidence>
<protein>
    <submittedName>
        <fullName evidence="2">Uncharacterized protein</fullName>
    </submittedName>
</protein>
<proteinExistence type="predicted"/>
<keyword evidence="1" id="KW-0812">Transmembrane</keyword>
<feature type="transmembrane region" description="Helical" evidence="1">
    <location>
        <begin position="70"/>
        <end position="93"/>
    </location>
</feature>
<organism evidence="2 3">
    <name type="scientific">Pseudomonas citronellolis</name>
    <dbReference type="NCBI Taxonomy" id="53408"/>
    <lineage>
        <taxon>Bacteria</taxon>
        <taxon>Pseudomonadati</taxon>
        <taxon>Pseudomonadota</taxon>
        <taxon>Gammaproteobacteria</taxon>
        <taxon>Pseudomonadales</taxon>
        <taxon>Pseudomonadaceae</taxon>
        <taxon>Pseudomonas</taxon>
    </lineage>
</organism>
<sequence>MVGIDPARFIHTITFSAALFAIPLVAIGLYFIVLLGMAFLFLYLMFVTLPNEETKLLIYPWYKAGVVPRYRGLTAFAQVGSVIVLSIVAFHWYQNNQKAYWDTVQDWSRSFLYTFETFEKAPCKLEKGQRVAFLDGDRVLVASKAGEAITFKVTQCVAPVDGM</sequence>
<feature type="transmembrane region" description="Helical" evidence="1">
    <location>
        <begin position="20"/>
        <end position="49"/>
    </location>
</feature>
<name>A0AAQ1KDY2_9PSED</name>